<feature type="chain" id="PRO_5015931735" description="Beta-barrel assembly complex subunit BamF" evidence="2">
    <location>
        <begin position="24"/>
        <end position="165"/>
    </location>
</feature>
<evidence type="ECO:0000256" key="2">
    <source>
        <dbReference type="SAM" id="SignalP"/>
    </source>
</evidence>
<dbReference type="EMBL" id="QKYU01000010">
    <property type="protein sequence ID" value="PZW45838.1"/>
    <property type="molecule type" value="Genomic_DNA"/>
</dbReference>
<evidence type="ECO:0000256" key="1">
    <source>
        <dbReference type="SAM" id="MobiDB-lite"/>
    </source>
</evidence>
<dbReference type="Proteomes" id="UP000249688">
    <property type="component" value="Unassembled WGS sequence"/>
</dbReference>
<sequence length="165" mass="16898">MPRQAGRLALPLLPMLLLGACVGSPGEGPAQFFDNITGAAMERRGVPPGTDQPFRTLSEVPPRPDRPDDATRSALTRKLEQERAAGATPLTTVGILPPPPTGASAQVPLTPPRPAALRAAPAVARMAPAGPEPARPLPADPGAPPPPPRPLPADPGLPPPPPSVR</sequence>
<name>A0A2W7IIJ5_9PROT</name>
<accession>A0A2W7IIJ5</accession>
<dbReference type="OrthoDB" id="7285344at2"/>
<dbReference type="PROSITE" id="PS51257">
    <property type="entry name" value="PROKAR_LIPOPROTEIN"/>
    <property type="match status" value="1"/>
</dbReference>
<protein>
    <recommendedName>
        <fullName evidence="5">Beta-barrel assembly complex subunit BamF</fullName>
    </recommendedName>
</protein>
<proteinExistence type="predicted"/>
<comment type="caution">
    <text evidence="3">The sequence shown here is derived from an EMBL/GenBank/DDBJ whole genome shotgun (WGS) entry which is preliminary data.</text>
</comment>
<dbReference type="RefSeq" id="WP_146422796.1">
    <property type="nucleotide sequence ID" value="NZ_QKYU01000010.1"/>
</dbReference>
<organism evidence="3 4">
    <name type="scientific">Humitalea rosea</name>
    <dbReference type="NCBI Taxonomy" id="990373"/>
    <lineage>
        <taxon>Bacteria</taxon>
        <taxon>Pseudomonadati</taxon>
        <taxon>Pseudomonadota</taxon>
        <taxon>Alphaproteobacteria</taxon>
        <taxon>Acetobacterales</taxon>
        <taxon>Roseomonadaceae</taxon>
        <taxon>Humitalea</taxon>
    </lineage>
</organism>
<feature type="signal peptide" evidence="2">
    <location>
        <begin position="1"/>
        <end position="23"/>
    </location>
</feature>
<gene>
    <name evidence="3" type="ORF">C8P66_11036</name>
</gene>
<reference evidence="3 4" key="1">
    <citation type="submission" date="2018-06" db="EMBL/GenBank/DDBJ databases">
        <title>Genomic Encyclopedia of Archaeal and Bacterial Type Strains, Phase II (KMG-II): from individual species to whole genera.</title>
        <authorList>
            <person name="Goeker M."/>
        </authorList>
    </citation>
    <scope>NUCLEOTIDE SEQUENCE [LARGE SCALE GENOMIC DNA]</scope>
    <source>
        <strain evidence="3 4">DSM 24525</strain>
    </source>
</reference>
<feature type="region of interest" description="Disordered" evidence="1">
    <location>
        <begin position="41"/>
        <end position="165"/>
    </location>
</feature>
<keyword evidence="2" id="KW-0732">Signal</keyword>
<feature type="compositionally biased region" description="Pro residues" evidence="1">
    <location>
        <begin position="130"/>
        <end position="165"/>
    </location>
</feature>
<evidence type="ECO:0008006" key="5">
    <source>
        <dbReference type="Google" id="ProtNLM"/>
    </source>
</evidence>
<keyword evidence="4" id="KW-1185">Reference proteome</keyword>
<evidence type="ECO:0000313" key="3">
    <source>
        <dbReference type="EMBL" id="PZW45838.1"/>
    </source>
</evidence>
<evidence type="ECO:0000313" key="4">
    <source>
        <dbReference type="Proteomes" id="UP000249688"/>
    </source>
</evidence>
<feature type="compositionally biased region" description="Basic and acidic residues" evidence="1">
    <location>
        <begin position="62"/>
        <end position="83"/>
    </location>
</feature>
<dbReference type="AlphaFoldDB" id="A0A2W7IIJ5"/>
<feature type="compositionally biased region" description="Low complexity" evidence="1">
    <location>
        <begin position="115"/>
        <end position="129"/>
    </location>
</feature>